<dbReference type="GO" id="GO:0004691">
    <property type="term" value="F:cAMP-dependent protein kinase activity"/>
    <property type="evidence" value="ECO:0007669"/>
    <property type="project" value="UniProtKB-EC"/>
</dbReference>
<evidence type="ECO:0000256" key="2">
    <source>
        <dbReference type="ARBA" id="ARBA00022553"/>
    </source>
</evidence>
<reference evidence="10 11" key="1">
    <citation type="submission" date="2011-07" db="EMBL/GenBank/DDBJ databases">
        <authorList>
            <person name="Coyne R."/>
            <person name="Brami D."/>
            <person name="Johnson J."/>
            <person name="Hostetler J."/>
            <person name="Hannick L."/>
            <person name="Clark T."/>
            <person name="Cassidy-Hanley D."/>
            <person name="Inman J."/>
        </authorList>
    </citation>
    <scope>NUCLEOTIDE SEQUENCE [LARGE SCALE GENOMIC DNA]</scope>
    <source>
        <strain evidence="10 11">G5</strain>
    </source>
</reference>
<dbReference type="SUPFAM" id="SSF56112">
    <property type="entry name" value="Protein kinase-like (PK-like)"/>
    <property type="match status" value="1"/>
</dbReference>
<evidence type="ECO:0000256" key="6">
    <source>
        <dbReference type="ARBA" id="ARBA00022840"/>
    </source>
</evidence>
<feature type="domain" description="Protein kinase" evidence="9">
    <location>
        <begin position="21"/>
        <end position="289"/>
    </location>
</feature>
<dbReference type="PROSITE" id="PS00107">
    <property type="entry name" value="PROTEIN_KINASE_ATP"/>
    <property type="match status" value="1"/>
</dbReference>
<accession>G0QNC7</accession>
<evidence type="ECO:0000256" key="1">
    <source>
        <dbReference type="ARBA" id="ARBA00022527"/>
    </source>
</evidence>
<comment type="similarity">
    <text evidence="8">Belongs to the protein kinase superfamily.</text>
</comment>
<dbReference type="FunFam" id="3.30.200.20:FF:000042">
    <property type="entry name" value="Aurora kinase A"/>
    <property type="match status" value="1"/>
</dbReference>
<dbReference type="RefSeq" id="XP_004037246.1">
    <property type="nucleotide sequence ID" value="XM_004037198.1"/>
</dbReference>
<keyword evidence="2" id="KW-0597">Phosphoprotein</keyword>
<evidence type="ECO:0000256" key="7">
    <source>
        <dbReference type="PROSITE-ProRule" id="PRU10141"/>
    </source>
</evidence>
<dbReference type="InParanoid" id="G0QNC7"/>
<dbReference type="FunFam" id="1.10.510.10:FF:000048">
    <property type="entry name" value="Protein kinase C"/>
    <property type="match status" value="1"/>
</dbReference>
<keyword evidence="1 8" id="KW-0723">Serine/threonine-protein kinase</keyword>
<dbReference type="Gene3D" id="1.10.510.10">
    <property type="entry name" value="Transferase(Phosphotransferase) domain 1"/>
    <property type="match status" value="1"/>
</dbReference>
<dbReference type="STRING" id="857967.G0QNC7"/>
<evidence type="ECO:0000256" key="5">
    <source>
        <dbReference type="ARBA" id="ARBA00022777"/>
    </source>
</evidence>
<dbReference type="Gene3D" id="3.30.200.20">
    <property type="entry name" value="Phosphorylase Kinase, domain 1"/>
    <property type="match status" value="1"/>
</dbReference>
<sequence length="344" mass="40547">MQKILNKQTTYSQQYKGINIYNVIKKIGNGSFGDVYLVQNIKNQKYYAMKTLEIEKLTQNDNLKYAFSERSIIKKCNSPFIIKLYHSFETERHLIMILDYCPGGDLYSLLQIKYRFQEDLARKYLSEVLLAIEELHVQDIMYRDMKPENIVICSDGHTKLIDFGLSKENIGKTTSQSFCGSGAYLAPEIIGEKGHNKSVDWYQFGILAYELIVGQPPFNYMDKQTLYFYIQNKQVEFPHFVSDNAQDLIRNVFFINYFHYFLFKLLHKQPELRLGGTGGALQIKKHQFFEGIIWENVNKKQLDMHIPNFENINNEKIDVSFKIKELTEQMFPNWYFLDQQEITL</sequence>
<evidence type="ECO:0000256" key="4">
    <source>
        <dbReference type="ARBA" id="ARBA00022741"/>
    </source>
</evidence>
<dbReference type="InterPro" id="IPR008271">
    <property type="entry name" value="Ser/Thr_kinase_AS"/>
</dbReference>
<dbReference type="GeneID" id="14909452"/>
<proteinExistence type="inferred from homology"/>
<dbReference type="OrthoDB" id="432483at2759"/>
<dbReference type="PROSITE" id="PS50011">
    <property type="entry name" value="PROTEIN_KINASE_DOM"/>
    <property type="match status" value="1"/>
</dbReference>
<evidence type="ECO:0000256" key="3">
    <source>
        <dbReference type="ARBA" id="ARBA00022679"/>
    </source>
</evidence>
<gene>
    <name evidence="10" type="ORF">IMG5_057250</name>
</gene>
<keyword evidence="6 7" id="KW-0067">ATP-binding</keyword>
<protein>
    <submittedName>
        <fullName evidence="10">Protein kinase domain protein</fullName>
        <ecNumber evidence="10">2.7.11.11</ecNumber>
    </submittedName>
</protein>
<evidence type="ECO:0000256" key="8">
    <source>
        <dbReference type="RuleBase" id="RU000304"/>
    </source>
</evidence>
<feature type="binding site" evidence="7">
    <location>
        <position position="50"/>
    </location>
    <ligand>
        <name>ATP</name>
        <dbReference type="ChEBI" id="CHEBI:30616"/>
    </ligand>
</feature>
<organism evidence="10 11">
    <name type="scientific">Ichthyophthirius multifiliis</name>
    <name type="common">White spot disease agent</name>
    <name type="synonym">Ich</name>
    <dbReference type="NCBI Taxonomy" id="5932"/>
    <lineage>
        <taxon>Eukaryota</taxon>
        <taxon>Sar</taxon>
        <taxon>Alveolata</taxon>
        <taxon>Ciliophora</taxon>
        <taxon>Intramacronucleata</taxon>
        <taxon>Oligohymenophorea</taxon>
        <taxon>Hymenostomatida</taxon>
        <taxon>Ophryoglenina</taxon>
        <taxon>Ichthyophthirius</taxon>
    </lineage>
</organism>
<dbReference type="EMBL" id="GL983480">
    <property type="protein sequence ID" value="EGR33260.1"/>
    <property type="molecule type" value="Genomic_DNA"/>
</dbReference>
<dbReference type="eggNOG" id="KOG0598">
    <property type="taxonomic scope" value="Eukaryota"/>
</dbReference>
<name>G0QNC7_ICHMU</name>
<evidence type="ECO:0000313" key="11">
    <source>
        <dbReference type="Proteomes" id="UP000008983"/>
    </source>
</evidence>
<keyword evidence="3 10" id="KW-0808">Transferase</keyword>
<dbReference type="SMART" id="SM00220">
    <property type="entry name" value="S_TKc"/>
    <property type="match status" value="1"/>
</dbReference>
<keyword evidence="4 7" id="KW-0547">Nucleotide-binding</keyword>
<dbReference type="InterPro" id="IPR000719">
    <property type="entry name" value="Prot_kinase_dom"/>
</dbReference>
<evidence type="ECO:0000313" key="10">
    <source>
        <dbReference type="EMBL" id="EGR33260.1"/>
    </source>
</evidence>
<dbReference type="InterPro" id="IPR017441">
    <property type="entry name" value="Protein_kinase_ATP_BS"/>
</dbReference>
<dbReference type="GO" id="GO:0005524">
    <property type="term" value="F:ATP binding"/>
    <property type="evidence" value="ECO:0007669"/>
    <property type="project" value="UniProtKB-UniRule"/>
</dbReference>
<dbReference type="InterPro" id="IPR045270">
    <property type="entry name" value="STKc_AGC"/>
</dbReference>
<dbReference type="EC" id="2.7.11.11" evidence="10"/>
<dbReference type="CDD" id="cd05123">
    <property type="entry name" value="STKc_AGC"/>
    <property type="match status" value="1"/>
</dbReference>
<dbReference type="Proteomes" id="UP000008983">
    <property type="component" value="Unassembled WGS sequence"/>
</dbReference>
<dbReference type="PROSITE" id="PS00108">
    <property type="entry name" value="PROTEIN_KINASE_ST"/>
    <property type="match status" value="1"/>
</dbReference>
<evidence type="ECO:0000259" key="9">
    <source>
        <dbReference type="PROSITE" id="PS50011"/>
    </source>
</evidence>
<dbReference type="Pfam" id="PF00069">
    <property type="entry name" value="Pkinase"/>
    <property type="match status" value="1"/>
</dbReference>
<keyword evidence="5 10" id="KW-0418">Kinase</keyword>
<keyword evidence="11" id="KW-1185">Reference proteome</keyword>
<dbReference type="PANTHER" id="PTHR24351">
    <property type="entry name" value="RIBOSOMAL PROTEIN S6 KINASE"/>
    <property type="match status" value="1"/>
</dbReference>
<dbReference type="AlphaFoldDB" id="G0QNC7"/>
<dbReference type="InterPro" id="IPR011009">
    <property type="entry name" value="Kinase-like_dom_sf"/>
</dbReference>
<dbReference type="OMA" id="YAKSICG"/>